<dbReference type="InterPro" id="IPR036388">
    <property type="entry name" value="WH-like_DNA-bd_sf"/>
</dbReference>
<comment type="function">
    <text evidence="7">Translation factor necessary for the incorporation of selenocysteine into proteins. It probably replaces EF-Tu for the insertion of selenocysteine directed by the UGA codon. SelB binds GTP and GDP.</text>
</comment>
<dbReference type="NCBIfam" id="TIGR00231">
    <property type="entry name" value="small_GTP"/>
    <property type="match status" value="1"/>
</dbReference>
<dbReference type="GO" id="GO:0003746">
    <property type="term" value="F:translation elongation factor activity"/>
    <property type="evidence" value="ECO:0007669"/>
    <property type="project" value="UniProtKB-KW"/>
</dbReference>
<evidence type="ECO:0000256" key="5">
    <source>
        <dbReference type="ARBA" id="ARBA00022917"/>
    </source>
</evidence>
<organism evidence="10">
    <name type="scientific">anaerobic digester metagenome</name>
    <dbReference type="NCBI Taxonomy" id="1263854"/>
    <lineage>
        <taxon>unclassified sequences</taxon>
        <taxon>metagenomes</taxon>
        <taxon>ecological metagenomes</taxon>
    </lineage>
</organism>
<dbReference type="InterPro" id="IPR004535">
    <property type="entry name" value="Transl_elong_SelB"/>
</dbReference>
<dbReference type="EMBL" id="CAADRM010000080">
    <property type="protein sequence ID" value="VFU13471.1"/>
    <property type="molecule type" value="Genomic_DNA"/>
</dbReference>
<dbReference type="InterPro" id="IPR000795">
    <property type="entry name" value="T_Tr_GTP-bd_dom"/>
</dbReference>
<evidence type="ECO:0000259" key="9">
    <source>
        <dbReference type="PROSITE" id="PS51722"/>
    </source>
</evidence>
<proteinExistence type="predicted"/>
<keyword evidence="5" id="KW-0648">Protein biosynthesis</keyword>
<dbReference type="CDD" id="cd03696">
    <property type="entry name" value="SelB_II"/>
    <property type="match status" value="1"/>
</dbReference>
<dbReference type="GO" id="GO:0005829">
    <property type="term" value="C:cytosol"/>
    <property type="evidence" value="ECO:0007669"/>
    <property type="project" value="TreeGrafter"/>
</dbReference>
<dbReference type="PRINTS" id="PR00315">
    <property type="entry name" value="ELONGATNFCT"/>
</dbReference>
<evidence type="ECO:0000256" key="1">
    <source>
        <dbReference type="ARBA" id="ARBA00004496"/>
    </source>
</evidence>
<dbReference type="InterPro" id="IPR009000">
    <property type="entry name" value="Transl_B-barrel_sf"/>
</dbReference>
<accession>A0A485LYI8</accession>
<evidence type="ECO:0000313" key="10">
    <source>
        <dbReference type="EMBL" id="VFU13471.1"/>
    </source>
</evidence>
<name>A0A485LYI8_9ZZZZ</name>
<dbReference type="InterPro" id="IPR027417">
    <property type="entry name" value="P-loop_NTPase"/>
</dbReference>
<dbReference type="InterPro" id="IPR050055">
    <property type="entry name" value="EF-Tu_GTPase"/>
</dbReference>
<evidence type="ECO:0000256" key="7">
    <source>
        <dbReference type="ARBA" id="ARBA00025526"/>
    </source>
</evidence>
<dbReference type="PANTHER" id="PTHR43721:SF22">
    <property type="entry name" value="ELONGATION FACTOR TU, MITOCHONDRIAL"/>
    <property type="match status" value="1"/>
</dbReference>
<dbReference type="Pfam" id="PF09106">
    <property type="entry name" value="WHD_2nd_SelB"/>
    <property type="match status" value="1"/>
</dbReference>
<dbReference type="InterPro" id="IPR015191">
    <property type="entry name" value="SelB_WHD4"/>
</dbReference>
<protein>
    <recommendedName>
        <fullName evidence="2">Selenocysteine-specific elongation factor</fullName>
    </recommendedName>
    <alternativeName>
        <fullName evidence="8">SelB translation factor</fullName>
    </alternativeName>
</protein>
<dbReference type="Gene3D" id="1.10.10.10">
    <property type="entry name" value="Winged helix-like DNA-binding domain superfamily/Winged helix DNA-binding domain"/>
    <property type="match status" value="1"/>
</dbReference>
<dbReference type="InterPro" id="IPR004161">
    <property type="entry name" value="EFTu-like_2"/>
</dbReference>
<dbReference type="PROSITE" id="PS51722">
    <property type="entry name" value="G_TR_2"/>
    <property type="match status" value="1"/>
</dbReference>
<dbReference type="Gene3D" id="3.40.50.300">
    <property type="entry name" value="P-loop containing nucleotide triphosphate hydrolases"/>
    <property type="match status" value="1"/>
</dbReference>
<dbReference type="CDD" id="cd04171">
    <property type="entry name" value="SelB"/>
    <property type="match status" value="1"/>
</dbReference>
<keyword evidence="4" id="KW-0547">Nucleotide-binding</keyword>
<dbReference type="InterPro" id="IPR005225">
    <property type="entry name" value="Small_GTP-bd"/>
</dbReference>
<dbReference type="Gene3D" id="2.40.30.10">
    <property type="entry name" value="Translation factors"/>
    <property type="match status" value="1"/>
</dbReference>
<dbReference type="SUPFAM" id="SSF50447">
    <property type="entry name" value="Translation proteins"/>
    <property type="match status" value="1"/>
</dbReference>
<dbReference type="SUPFAM" id="SSF50465">
    <property type="entry name" value="EF-Tu/eEF-1alpha/eIF2-gamma C-terminal domain"/>
    <property type="match status" value="1"/>
</dbReference>
<evidence type="ECO:0000256" key="6">
    <source>
        <dbReference type="ARBA" id="ARBA00023134"/>
    </source>
</evidence>
<dbReference type="SUPFAM" id="SSF46785">
    <property type="entry name" value="Winged helix' DNA-binding domain"/>
    <property type="match status" value="3"/>
</dbReference>
<evidence type="ECO:0000256" key="8">
    <source>
        <dbReference type="ARBA" id="ARBA00031615"/>
    </source>
</evidence>
<dbReference type="Pfam" id="PF03144">
    <property type="entry name" value="GTP_EFTU_D2"/>
    <property type="match status" value="1"/>
</dbReference>
<dbReference type="Pfam" id="PF25461">
    <property type="entry name" value="Beta-barrel_SelB"/>
    <property type="match status" value="1"/>
</dbReference>
<keyword evidence="3" id="KW-0963">Cytoplasm</keyword>
<dbReference type="PANTHER" id="PTHR43721">
    <property type="entry name" value="ELONGATION FACTOR TU-RELATED"/>
    <property type="match status" value="1"/>
</dbReference>
<dbReference type="GO" id="GO:0001514">
    <property type="term" value="P:selenocysteine incorporation"/>
    <property type="evidence" value="ECO:0007669"/>
    <property type="project" value="InterPro"/>
</dbReference>
<dbReference type="GO" id="GO:0003723">
    <property type="term" value="F:RNA binding"/>
    <property type="evidence" value="ECO:0007669"/>
    <property type="project" value="InterPro"/>
</dbReference>
<evidence type="ECO:0000256" key="3">
    <source>
        <dbReference type="ARBA" id="ARBA00022490"/>
    </source>
</evidence>
<comment type="subcellular location">
    <subcellularLocation>
        <location evidence="1">Cytoplasm</location>
    </subcellularLocation>
</comment>
<dbReference type="InterPro" id="IPR009001">
    <property type="entry name" value="Transl_elong_EF1A/Init_IF2_C"/>
</dbReference>
<dbReference type="AlphaFoldDB" id="A0A485LYI8"/>
<dbReference type="Pfam" id="PF00009">
    <property type="entry name" value="GTP_EFTU"/>
    <property type="match status" value="1"/>
</dbReference>
<dbReference type="Gene3D" id="1.10.10.2770">
    <property type="match status" value="1"/>
</dbReference>
<sequence length="622" mass="68559">MKRVVIGTAGHVDHGKTSLIKAMTGVDCDRLKEEKQRGLTIELGFTSLDLPSGEKVGVVDVPGHVRFIRHMLSGASGIDLVMLVVAADEGVMPQTVEHIQICSLLGIQRGVVVLTKIDTVDDDLLELAYADIQDFMSRTFLKDAPIVAVSSMTGKGIDELKQVLDEQVRSLEERRITGIPVLPVDRVFTIKGFGTVVTGTMKQGVFEEDQEVEVLPAGRKARVRNIQVYGHDADRAMAGMRTAINLQGFSREDIERGQWVVPAGVFKPTRLLDARLDLIAKPKKGEVKIHFGTSELTGEMSIHAVDGHDVARIRLKEPVIATFGDRFIIRSISPSHTLAGATVLNPSPRRRFSEEIARDLLSSEKVRQVAGIIRDAGVRGISKKELAAVFADGGSSLDKGLAELLSSGQIIRFDPNNDLYVFESYALSLKDLILEKVKEYHRDHASSPGISREHLRSALKGSVDPKLFHKLLTDLMKKGEIEEVGPDIREKGFSPSLGDAMGAAGEKVYAILSASGFEPPRVQEIAERLSLDLKQMEEVLGFLTRQGRLTKIKDDVYLTESAVSRLKEKVRQFIREHDSLAPADMKQIIGVSRKYAIPFLEYLDRVHFTVRVDNVRKLGVGG</sequence>
<dbReference type="InterPro" id="IPR015190">
    <property type="entry name" value="Elong_fac_SelB-wing-hlx_typ-2"/>
</dbReference>
<gene>
    <name evidence="10" type="primary">selB</name>
    <name evidence="10" type="ORF">SCFA_190025</name>
</gene>
<reference evidence="10" key="1">
    <citation type="submission" date="2019-03" db="EMBL/GenBank/DDBJ databases">
        <authorList>
            <person name="Hao L."/>
        </authorList>
    </citation>
    <scope>NUCLEOTIDE SEQUENCE</scope>
</reference>
<dbReference type="InterPro" id="IPR057335">
    <property type="entry name" value="Beta-barrel_SelB"/>
</dbReference>
<feature type="domain" description="Tr-type G" evidence="9">
    <location>
        <begin position="1"/>
        <end position="172"/>
    </location>
</feature>
<dbReference type="SUPFAM" id="SSF52540">
    <property type="entry name" value="P-loop containing nucleoside triphosphate hydrolases"/>
    <property type="match status" value="1"/>
</dbReference>
<keyword evidence="6" id="KW-0342">GTP-binding</keyword>
<evidence type="ECO:0000256" key="4">
    <source>
        <dbReference type="ARBA" id="ARBA00022741"/>
    </source>
</evidence>
<evidence type="ECO:0000256" key="2">
    <source>
        <dbReference type="ARBA" id="ARBA00015953"/>
    </source>
</evidence>
<dbReference type="GO" id="GO:0005525">
    <property type="term" value="F:GTP binding"/>
    <property type="evidence" value="ECO:0007669"/>
    <property type="project" value="UniProtKB-KW"/>
</dbReference>
<dbReference type="InterPro" id="IPR036390">
    <property type="entry name" value="WH_DNA-bd_sf"/>
</dbReference>
<keyword evidence="10" id="KW-0251">Elongation factor</keyword>
<dbReference type="Pfam" id="PF09107">
    <property type="entry name" value="WHD_3rd_SelB"/>
    <property type="match status" value="1"/>
</dbReference>
<dbReference type="NCBIfam" id="TIGR00475">
    <property type="entry name" value="selB"/>
    <property type="match status" value="1"/>
</dbReference>
<dbReference type="GO" id="GO:0003924">
    <property type="term" value="F:GTPase activity"/>
    <property type="evidence" value="ECO:0007669"/>
    <property type="project" value="InterPro"/>
</dbReference>